<keyword evidence="2" id="KW-1185">Reference proteome</keyword>
<gene>
    <name evidence="1" type="ORF">THALASSA_95</name>
</gene>
<protein>
    <submittedName>
        <fullName evidence="1">Uncharacterized protein</fullName>
    </submittedName>
</protein>
<evidence type="ECO:0000313" key="2">
    <source>
        <dbReference type="Proteomes" id="UP000240962"/>
    </source>
</evidence>
<accession>A0A2H5BH27</accession>
<evidence type="ECO:0000313" key="1">
    <source>
        <dbReference type="EMBL" id="AUG85297.1"/>
    </source>
</evidence>
<sequence length="78" mass="8589">MNGKMAKNLRRIARGLTTVDSNELVDVTGTTRIRTAPNGTKVATRTQAHAKGSYRNMLKACKSNRIFSFNPEENAHVA</sequence>
<dbReference type="Proteomes" id="UP000240962">
    <property type="component" value="Segment"/>
</dbReference>
<reference evidence="2" key="1">
    <citation type="submission" date="2017-12" db="EMBL/GenBank/DDBJ databases">
        <authorList>
            <person name="Page C.L."/>
            <person name="McFadden E.F."/>
            <person name="Syed A.X."/>
            <person name="Lafty E.M."/>
            <person name="Hyatt D.A."/>
            <person name="Farronato D.M."/>
            <person name="Dong S.Z."/>
            <person name="Apostolopoulos E.L."/>
            <person name="Broussard G.W."/>
        </authorList>
    </citation>
    <scope>NUCLEOTIDE SEQUENCE [LARGE SCALE GENOMIC DNA]</scope>
</reference>
<name>A0A2H5BH27_9CAUD</name>
<proteinExistence type="predicted"/>
<dbReference type="EMBL" id="MG649967">
    <property type="protein sequence ID" value="AUG85297.1"/>
    <property type="molecule type" value="Genomic_DNA"/>
</dbReference>
<organism evidence="1 2">
    <name type="scientific">Vibrio phage Thalassa</name>
    <dbReference type="NCBI Taxonomy" id="2570301"/>
    <lineage>
        <taxon>Viruses</taxon>
        <taxon>Duplodnaviria</taxon>
        <taxon>Heunggongvirae</taxon>
        <taxon>Uroviricota</taxon>
        <taxon>Caudoviricetes</taxon>
        <taxon>Demerecviridae</taxon>
        <taxon>Ermolyevavirinae</taxon>
        <taxon>Thalassavirus</taxon>
        <taxon>Thalassavirus thalassa</taxon>
    </lineage>
</organism>